<protein>
    <submittedName>
        <fullName evidence="2">Retrovirus-related Pol polyprotein from transposon RE1</fullName>
    </submittedName>
</protein>
<feature type="domain" description="Reverse transcriptase Ty1/copia-type" evidence="1">
    <location>
        <begin position="3"/>
        <end position="129"/>
    </location>
</feature>
<reference evidence="2 3" key="1">
    <citation type="journal article" date="2018" name="PLoS Genet.">
        <title>Population sequencing reveals clonal diversity and ancestral inbreeding in the grapevine cultivar Chardonnay.</title>
        <authorList>
            <person name="Roach M.J."/>
            <person name="Johnson D.L."/>
            <person name="Bohlmann J."/>
            <person name="van Vuuren H.J."/>
            <person name="Jones S.J."/>
            <person name="Pretorius I.S."/>
            <person name="Schmidt S.A."/>
            <person name="Borneman A.R."/>
        </authorList>
    </citation>
    <scope>NUCLEOTIDE SEQUENCE [LARGE SCALE GENOMIC DNA]</scope>
    <source>
        <strain evidence="3">cv. Chardonnay</strain>
        <tissue evidence="2">Leaf</tissue>
    </source>
</reference>
<dbReference type="InterPro" id="IPR043502">
    <property type="entry name" value="DNA/RNA_pol_sf"/>
</dbReference>
<dbReference type="AlphaFoldDB" id="A0A438JFJ1"/>
<organism evidence="2 3">
    <name type="scientific">Vitis vinifera</name>
    <name type="common">Grape</name>
    <dbReference type="NCBI Taxonomy" id="29760"/>
    <lineage>
        <taxon>Eukaryota</taxon>
        <taxon>Viridiplantae</taxon>
        <taxon>Streptophyta</taxon>
        <taxon>Embryophyta</taxon>
        <taxon>Tracheophyta</taxon>
        <taxon>Spermatophyta</taxon>
        <taxon>Magnoliopsida</taxon>
        <taxon>eudicotyledons</taxon>
        <taxon>Gunneridae</taxon>
        <taxon>Pentapetalae</taxon>
        <taxon>rosids</taxon>
        <taxon>Vitales</taxon>
        <taxon>Vitaceae</taxon>
        <taxon>Viteae</taxon>
        <taxon>Vitis</taxon>
    </lineage>
</organism>
<evidence type="ECO:0000313" key="2">
    <source>
        <dbReference type="EMBL" id="RVX07717.1"/>
    </source>
</evidence>
<dbReference type="Pfam" id="PF07727">
    <property type="entry name" value="RVT_2"/>
    <property type="match status" value="1"/>
</dbReference>
<accession>A0A438JFJ1</accession>
<evidence type="ECO:0000259" key="1">
    <source>
        <dbReference type="Pfam" id="PF07727"/>
    </source>
</evidence>
<dbReference type="Proteomes" id="UP000288805">
    <property type="component" value="Unassembled WGS sequence"/>
</dbReference>
<gene>
    <name evidence="2" type="primary">RE1_1136</name>
    <name evidence="2" type="ORF">CK203_021895</name>
</gene>
<sequence length="130" mass="15119">MNFQMDIKSAFLNGIPNEEVYVEQLKGFEDPKFPNYAYRLKKALYGLEQAPRAWYERLTSYLLEKDIKREGVDKTLCIHRSKFEFLVTQIYVDDIGIGATSSDLALSFVEEMKSVFEMSMVGELNFFQGF</sequence>
<dbReference type="EMBL" id="QGNW01000044">
    <property type="protein sequence ID" value="RVX07717.1"/>
    <property type="molecule type" value="Genomic_DNA"/>
</dbReference>
<dbReference type="InterPro" id="IPR013103">
    <property type="entry name" value="RVT_2"/>
</dbReference>
<dbReference type="SUPFAM" id="SSF56672">
    <property type="entry name" value="DNA/RNA polymerases"/>
    <property type="match status" value="1"/>
</dbReference>
<evidence type="ECO:0000313" key="3">
    <source>
        <dbReference type="Proteomes" id="UP000288805"/>
    </source>
</evidence>
<proteinExistence type="predicted"/>
<comment type="caution">
    <text evidence="2">The sequence shown here is derived from an EMBL/GenBank/DDBJ whole genome shotgun (WGS) entry which is preliminary data.</text>
</comment>
<name>A0A438JFJ1_VITVI</name>